<sequence>MYLYKGITGTVLHNEKMPAEIDYKQFKSIIYAVIISDGGRVKQIQKASYPRNFHCALVEWEGSDFYIFLNKFCPLLACATSYSMQGIHFIDCPVLQLFRPYYTVLALEFLNRPVIINHKRGGKIVINADHNLSEIELENINYWQPGRIGEIIYNEWD</sequence>
<evidence type="ECO:0000313" key="2">
    <source>
        <dbReference type="Proteomes" id="UP000233343"/>
    </source>
</evidence>
<comment type="caution">
    <text evidence="1">The sequence shown here is derived from an EMBL/GenBank/DDBJ whole genome shotgun (WGS) entry which is preliminary data.</text>
</comment>
<dbReference type="EMBL" id="PISD01000093">
    <property type="protein sequence ID" value="PKG25826.1"/>
    <property type="molecule type" value="Genomic_DNA"/>
</dbReference>
<protein>
    <submittedName>
        <fullName evidence="1">Uncharacterized protein</fullName>
    </submittedName>
</protein>
<dbReference type="RefSeq" id="WP_066199180.1">
    <property type="nucleotide sequence ID" value="NZ_JAFDQP010000002.1"/>
</dbReference>
<keyword evidence="2" id="KW-1185">Reference proteome</keyword>
<dbReference type="AlphaFoldDB" id="A0A2N0Z8I6"/>
<accession>A0A2N0Z8I6</accession>
<dbReference type="Proteomes" id="UP000233343">
    <property type="component" value="Unassembled WGS sequence"/>
</dbReference>
<organism evidence="1 2">
    <name type="scientific">Cytobacillus horneckiae</name>
    <dbReference type="NCBI Taxonomy" id="549687"/>
    <lineage>
        <taxon>Bacteria</taxon>
        <taxon>Bacillati</taxon>
        <taxon>Bacillota</taxon>
        <taxon>Bacilli</taxon>
        <taxon>Bacillales</taxon>
        <taxon>Bacillaceae</taxon>
        <taxon>Cytobacillus</taxon>
    </lineage>
</organism>
<proteinExistence type="predicted"/>
<name>A0A2N0Z8I6_9BACI</name>
<gene>
    <name evidence="1" type="ORF">CWS20_27210</name>
</gene>
<evidence type="ECO:0000313" key="1">
    <source>
        <dbReference type="EMBL" id="PKG25826.1"/>
    </source>
</evidence>
<reference evidence="1 2" key="1">
    <citation type="journal article" date="2010" name="Int. J. Syst. Evol. Microbiol.">
        <title>Bacillus horneckiae sp. nov., isolated from a spacecraft-assembly clean room.</title>
        <authorList>
            <person name="Vaishampayan P."/>
            <person name="Probst A."/>
            <person name="Krishnamurthi S."/>
            <person name="Ghosh S."/>
            <person name="Osman S."/>
            <person name="McDowall A."/>
            <person name="Ruckmani A."/>
            <person name="Mayilraj S."/>
            <person name="Venkateswaran K."/>
        </authorList>
    </citation>
    <scope>NUCLEOTIDE SEQUENCE [LARGE SCALE GENOMIC DNA]</scope>
    <source>
        <strain evidence="2">1PO1SC</strain>
    </source>
</reference>